<dbReference type="RefSeq" id="WP_150441820.1">
    <property type="nucleotide sequence ID" value="NZ_VYKL01000034.1"/>
</dbReference>
<evidence type="ECO:0000256" key="1">
    <source>
        <dbReference type="ARBA" id="ARBA00022448"/>
    </source>
</evidence>
<evidence type="ECO:0000256" key="9">
    <source>
        <dbReference type="SAM" id="SignalP"/>
    </source>
</evidence>
<comment type="PTM">
    <text evidence="6">Binds 1 heme c group covalently per subunit.</text>
</comment>
<proteinExistence type="predicted"/>
<accession>A0A5J5HFP4</accession>
<dbReference type="InterPro" id="IPR036909">
    <property type="entry name" value="Cyt_c-like_dom_sf"/>
</dbReference>
<dbReference type="GO" id="GO:0005506">
    <property type="term" value="F:iron ion binding"/>
    <property type="evidence" value="ECO:0007669"/>
    <property type="project" value="InterPro"/>
</dbReference>
<keyword evidence="3 7" id="KW-0479">Metal-binding</keyword>
<feature type="binding site" description="axial binding residue" evidence="7">
    <location>
        <position position="63"/>
    </location>
    <ligand>
        <name>heme c</name>
        <dbReference type="ChEBI" id="CHEBI:61717"/>
    </ligand>
    <ligandPart>
        <name>Fe</name>
        <dbReference type="ChEBI" id="CHEBI:18248"/>
    </ligandPart>
</feature>
<dbReference type="InterPro" id="IPR051811">
    <property type="entry name" value="Cytochrome_c550/c551-like"/>
</dbReference>
<dbReference type="InterPro" id="IPR012218">
    <property type="entry name" value="Cyt_c_BACSU-c550-type"/>
</dbReference>
<feature type="binding site" description="axial binding residue" evidence="7">
    <location>
        <position position="98"/>
    </location>
    <ligand>
        <name>heme c</name>
        <dbReference type="ChEBI" id="CHEBI:61717"/>
    </ligand>
    <ligandPart>
        <name>Fe</name>
        <dbReference type="ChEBI" id="CHEBI:18248"/>
    </ligandPart>
</feature>
<keyword evidence="12" id="KW-1185">Reference proteome</keyword>
<evidence type="ECO:0000256" key="8">
    <source>
        <dbReference type="SAM" id="MobiDB-lite"/>
    </source>
</evidence>
<keyword evidence="5 7" id="KW-0408">Iron</keyword>
<dbReference type="OrthoDB" id="7933886at2"/>
<keyword evidence="4" id="KW-0249">Electron transport</keyword>
<dbReference type="AlphaFoldDB" id="A0A5J5HFP4"/>
<dbReference type="PANTHER" id="PTHR37823">
    <property type="entry name" value="CYTOCHROME C-553-LIKE"/>
    <property type="match status" value="1"/>
</dbReference>
<evidence type="ECO:0000259" key="10">
    <source>
        <dbReference type="PROSITE" id="PS51007"/>
    </source>
</evidence>
<evidence type="ECO:0000256" key="6">
    <source>
        <dbReference type="PIRSR" id="PIRSR000025-1"/>
    </source>
</evidence>
<feature type="signal peptide" evidence="9">
    <location>
        <begin position="1"/>
        <end position="21"/>
    </location>
</feature>
<evidence type="ECO:0000256" key="3">
    <source>
        <dbReference type="ARBA" id="ARBA00022723"/>
    </source>
</evidence>
<dbReference type="NCBIfam" id="NF045774">
    <property type="entry name" value="cytochro_C551"/>
    <property type="match status" value="1"/>
</dbReference>
<dbReference type="GO" id="GO:0009055">
    <property type="term" value="F:electron transfer activity"/>
    <property type="evidence" value="ECO:0007669"/>
    <property type="project" value="InterPro"/>
</dbReference>
<evidence type="ECO:0000256" key="7">
    <source>
        <dbReference type="PIRSR" id="PIRSR000025-2"/>
    </source>
</evidence>
<feature type="binding site" description="covalent" evidence="6">
    <location>
        <position position="62"/>
    </location>
    <ligand>
        <name>heme c</name>
        <dbReference type="ChEBI" id="CHEBI:61717"/>
    </ligand>
</feature>
<feature type="domain" description="Cytochrome c" evidence="10">
    <location>
        <begin position="46"/>
        <end position="119"/>
    </location>
</feature>
<dbReference type="PIRSF" id="PIRSF000025">
    <property type="entry name" value="Cytc_Bsub_c550"/>
    <property type="match status" value="1"/>
</dbReference>
<feature type="compositionally biased region" description="Low complexity" evidence="8">
    <location>
        <begin position="29"/>
        <end position="48"/>
    </location>
</feature>
<keyword evidence="9" id="KW-0732">Signal</keyword>
<dbReference type="Proteomes" id="UP000326671">
    <property type="component" value="Unassembled WGS sequence"/>
</dbReference>
<dbReference type="EMBL" id="VYKL01000034">
    <property type="protein sequence ID" value="KAA9018332.1"/>
    <property type="molecule type" value="Genomic_DNA"/>
</dbReference>
<evidence type="ECO:0000256" key="4">
    <source>
        <dbReference type="ARBA" id="ARBA00022982"/>
    </source>
</evidence>
<sequence length="119" mass="12504">MKKCLYGVVFVAFLSFISACGDGDEATEQENAPTEEQAAEEQAPTADAGEPDAKYQQSCSQCHGGDLVSGGAPDLNMIGSKYSQDEILEIIENGRGNMPGGLLTGEDAEAVASWLAEQK</sequence>
<dbReference type="SUPFAM" id="SSF46626">
    <property type="entry name" value="Cytochrome c"/>
    <property type="match status" value="1"/>
</dbReference>
<dbReference type="InterPro" id="IPR009056">
    <property type="entry name" value="Cyt_c-like_dom"/>
</dbReference>
<feature type="region of interest" description="Disordered" evidence="8">
    <location>
        <begin position="23"/>
        <end position="58"/>
    </location>
</feature>
<name>A0A5J5HFP4_9BACI</name>
<dbReference type="Pfam" id="PF13442">
    <property type="entry name" value="Cytochrome_CBB3"/>
    <property type="match status" value="1"/>
</dbReference>
<dbReference type="PROSITE" id="PS51007">
    <property type="entry name" value="CYTC"/>
    <property type="match status" value="1"/>
</dbReference>
<keyword evidence="1" id="KW-0813">Transport</keyword>
<dbReference type="PANTHER" id="PTHR37823:SF3">
    <property type="entry name" value="CYTOCHROME C-551"/>
    <property type="match status" value="1"/>
</dbReference>
<gene>
    <name evidence="11" type="ORF">F4V44_20185</name>
</gene>
<dbReference type="Gene3D" id="1.10.760.10">
    <property type="entry name" value="Cytochrome c-like domain"/>
    <property type="match status" value="1"/>
</dbReference>
<dbReference type="GO" id="GO:0020037">
    <property type="term" value="F:heme binding"/>
    <property type="evidence" value="ECO:0007669"/>
    <property type="project" value="InterPro"/>
</dbReference>
<comment type="caution">
    <text evidence="11">The sequence shown here is derived from an EMBL/GenBank/DDBJ whole genome shotgun (WGS) entry which is preliminary data.</text>
</comment>
<evidence type="ECO:0000256" key="2">
    <source>
        <dbReference type="ARBA" id="ARBA00022617"/>
    </source>
</evidence>
<evidence type="ECO:0000256" key="5">
    <source>
        <dbReference type="ARBA" id="ARBA00023004"/>
    </source>
</evidence>
<evidence type="ECO:0000313" key="11">
    <source>
        <dbReference type="EMBL" id="KAA9018332.1"/>
    </source>
</evidence>
<dbReference type="InterPro" id="IPR054782">
    <property type="entry name" value="Cytochro_C551"/>
</dbReference>
<feature type="chain" id="PRO_5038874636" evidence="9">
    <location>
        <begin position="22"/>
        <end position="119"/>
    </location>
</feature>
<organism evidence="11 12">
    <name type="scientific">Niallia endozanthoxylica</name>
    <dbReference type="NCBI Taxonomy" id="2036016"/>
    <lineage>
        <taxon>Bacteria</taxon>
        <taxon>Bacillati</taxon>
        <taxon>Bacillota</taxon>
        <taxon>Bacilli</taxon>
        <taxon>Bacillales</taxon>
        <taxon>Bacillaceae</taxon>
        <taxon>Niallia</taxon>
    </lineage>
</organism>
<reference evidence="11 12" key="1">
    <citation type="submission" date="2019-09" db="EMBL/GenBank/DDBJ databases">
        <title>Whole genome sequences of isolates from the Mars Exploration Rovers.</title>
        <authorList>
            <person name="Seuylemezian A."/>
            <person name="Vaishampayan P."/>
        </authorList>
    </citation>
    <scope>NUCLEOTIDE SEQUENCE [LARGE SCALE GENOMIC DNA]</scope>
    <source>
        <strain evidence="11 12">MER_TA_151</strain>
    </source>
</reference>
<evidence type="ECO:0000313" key="12">
    <source>
        <dbReference type="Proteomes" id="UP000326671"/>
    </source>
</evidence>
<feature type="binding site" description="covalent" evidence="6">
    <location>
        <position position="59"/>
    </location>
    <ligand>
        <name>heme c</name>
        <dbReference type="ChEBI" id="CHEBI:61717"/>
    </ligand>
</feature>
<protein>
    <submittedName>
        <fullName evidence="11">Cytochrome c</fullName>
    </submittedName>
</protein>
<dbReference type="GO" id="GO:0016020">
    <property type="term" value="C:membrane"/>
    <property type="evidence" value="ECO:0007669"/>
    <property type="project" value="InterPro"/>
</dbReference>
<keyword evidence="2 6" id="KW-0349">Heme</keyword>
<dbReference type="PROSITE" id="PS51257">
    <property type="entry name" value="PROKAR_LIPOPROTEIN"/>
    <property type="match status" value="1"/>
</dbReference>